<dbReference type="Pfam" id="PF08585">
    <property type="entry name" value="RMI1_N_C"/>
    <property type="match status" value="1"/>
</dbReference>
<reference evidence="2 3" key="1">
    <citation type="journal article" date="2016" name="Genome Biol. Evol.">
        <title>Gene Family Evolution Reflects Adaptation to Soil Environmental Stressors in the Genome of the Collembolan Orchesella cincta.</title>
        <authorList>
            <person name="Faddeeva-Vakhrusheva A."/>
            <person name="Derks M.F."/>
            <person name="Anvar S.Y."/>
            <person name="Agamennone V."/>
            <person name="Suring W."/>
            <person name="Smit S."/>
            <person name="van Straalen N.M."/>
            <person name="Roelofs D."/>
        </authorList>
    </citation>
    <scope>NUCLEOTIDE SEQUENCE [LARGE SCALE GENOMIC DNA]</scope>
    <source>
        <tissue evidence="2">Mixed pool</tissue>
    </source>
</reference>
<dbReference type="InterPro" id="IPR042470">
    <property type="entry name" value="RMI1_N_C_sf"/>
</dbReference>
<feature type="domain" description="RecQ mediated genome instability protein 1 OB-fold" evidence="1">
    <location>
        <begin position="56"/>
        <end position="111"/>
    </location>
</feature>
<evidence type="ECO:0000313" key="3">
    <source>
        <dbReference type="Proteomes" id="UP000094527"/>
    </source>
</evidence>
<sequence>MDSILHEDLVTVEDITPFLKQCVGKGKEIPPGSILQIQQITNISFPTYDKPSYDLEKHTLKLTVTDGNSQGYALIPDGCPGLSLNTAPGTKMRITQPVPVQGSLFVLTRNN</sequence>
<dbReference type="EMBL" id="LJIJ01000501">
    <property type="protein sequence ID" value="ODM96807.1"/>
    <property type="molecule type" value="Genomic_DNA"/>
</dbReference>
<keyword evidence="3" id="KW-1185">Reference proteome</keyword>
<gene>
    <name evidence="2" type="ORF">Ocin01_09869</name>
</gene>
<comment type="caution">
    <text evidence="2">The sequence shown here is derived from an EMBL/GenBank/DDBJ whole genome shotgun (WGS) entry which is preliminary data.</text>
</comment>
<evidence type="ECO:0000313" key="2">
    <source>
        <dbReference type="EMBL" id="ODM96807.1"/>
    </source>
</evidence>
<feature type="non-terminal residue" evidence="2">
    <location>
        <position position="111"/>
    </location>
</feature>
<dbReference type="AlphaFoldDB" id="A0A1D2MUP5"/>
<dbReference type="OrthoDB" id="434939at2759"/>
<organism evidence="2 3">
    <name type="scientific">Orchesella cincta</name>
    <name type="common">Springtail</name>
    <name type="synonym">Podura cincta</name>
    <dbReference type="NCBI Taxonomy" id="48709"/>
    <lineage>
        <taxon>Eukaryota</taxon>
        <taxon>Metazoa</taxon>
        <taxon>Ecdysozoa</taxon>
        <taxon>Arthropoda</taxon>
        <taxon>Hexapoda</taxon>
        <taxon>Collembola</taxon>
        <taxon>Entomobryomorpha</taxon>
        <taxon>Entomobryoidea</taxon>
        <taxon>Orchesellidae</taxon>
        <taxon>Orchesellinae</taxon>
        <taxon>Orchesella</taxon>
    </lineage>
</organism>
<protein>
    <submittedName>
        <fullName evidence="2">Tudor domain-containing protein 3</fullName>
    </submittedName>
</protein>
<dbReference type="InterPro" id="IPR013894">
    <property type="entry name" value="RMI1_OB"/>
</dbReference>
<proteinExistence type="predicted"/>
<evidence type="ECO:0000259" key="1">
    <source>
        <dbReference type="Pfam" id="PF08585"/>
    </source>
</evidence>
<name>A0A1D2MUP5_ORCCI</name>
<dbReference type="Proteomes" id="UP000094527">
    <property type="component" value="Unassembled WGS sequence"/>
</dbReference>
<accession>A0A1D2MUP5</accession>
<dbReference type="Gene3D" id="2.40.50.770">
    <property type="entry name" value="RecQ-mediated genome instability protein Rmi1, C-terminal domain"/>
    <property type="match status" value="1"/>
</dbReference>